<accession>A0A086Y3P9</accession>
<dbReference type="InterPro" id="IPR003423">
    <property type="entry name" value="OMP_efflux"/>
</dbReference>
<dbReference type="InterPro" id="IPR010131">
    <property type="entry name" value="MdtP/NodT-like"/>
</dbReference>
<organism evidence="3 4">
    <name type="scientific">Paenirhodobacter enshiensis</name>
    <dbReference type="NCBI Taxonomy" id="1105367"/>
    <lineage>
        <taxon>Bacteria</taxon>
        <taxon>Pseudomonadati</taxon>
        <taxon>Pseudomonadota</taxon>
        <taxon>Alphaproteobacteria</taxon>
        <taxon>Rhodobacterales</taxon>
        <taxon>Rhodobacter group</taxon>
        <taxon>Paenirhodobacter</taxon>
    </lineage>
</organism>
<dbReference type="OrthoDB" id="7181739at2"/>
<feature type="chain" id="PRO_5001433109" evidence="2">
    <location>
        <begin position="20"/>
        <end position="450"/>
    </location>
</feature>
<dbReference type="PROSITE" id="PS51257">
    <property type="entry name" value="PROKAR_LIPOPROTEIN"/>
    <property type="match status" value="1"/>
</dbReference>
<dbReference type="Gene3D" id="1.20.1600.10">
    <property type="entry name" value="Outer membrane efflux proteins (OEP)"/>
    <property type="match status" value="1"/>
</dbReference>
<protein>
    <submittedName>
        <fullName evidence="3">RND transporter</fullName>
    </submittedName>
</protein>
<dbReference type="Gene3D" id="2.20.200.10">
    <property type="entry name" value="Outer membrane efflux proteins (OEP)"/>
    <property type="match status" value="1"/>
</dbReference>
<evidence type="ECO:0000256" key="1">
    <source>
        <dbReference type="ARBA" id="ARBA00007613"/>
    </source>
</evidence>
<sequence>MRSKALILAPLLVAAGCAAVGPDYRQPPVALTPAFVGGTGGPVAALASREWWRDYRDPLLNELVGRGLAQALTVQSARAAIAGAEANLRATGVNEALSGSASASRDRSGGSQKATGYRSSSTLSADVVLDMFGGIRRDREAAQADLQAAHDDLQTARLAWLAELIAAYADARYYQQALTLAHRTMATRRQTLDITRTKFEAGAATELDVAQAQALLDTAAADVPNDLAQFNANVFAIATLLNEPAGPLLARMQQGGAPLRTPGTVPTGVPADLLRNRPDVRSAEASLHAATARVGVATADMLPSVTLGGSVANASGVKSWSFGPSVSLPLLNQGALAAARDAKIAAARQAEIAWRSAVTGAVGDVQLAQSNLTQFRARRVALDRAAASYGTALSLAQENYRNGATSLLDLLDTDRSKYSADVSAASAANTAAQEWATLQIATGAGAGSPD</sequence>
<dbReference type="NCBIfam" id="TIGR01845">
    <property type="entry name" value="outer_NodT"/>
    <property type="match status" value="1"/>
</dbReference>
<gene>
    <name evidence="3" type="ORF">CG50_11890</name>
</gene>
<dbReference type="EMBL" id="JFZB01000005">
    <property type="protein sequence ID" value="KFI28899.1"/>
    <property type="molecule type" value="Genomic_DNA"/>
</dbReference>
<feature type="signal peptide" evidence="2">
    <location>
        <begin position="1"/>
        <end position="19"/>
    </location>
</feature>
<comment type="similarity">
    <text evidence="1 2">Belongs to the outer membrane factor (OMF) (TC 1.B.17) family.</text>
</comment>
<comment type="subcellular location">
    <subcellularLocation>
        <location evidence="2">Cell membrane</location>
        <topology evidence="2">Lipid-anchor</topology>
    </subcellularLocation>
</comment>
<evidence type="ECO:0000313" key="3">
    <source>
        <dbReference type="EMBL" id="KFI28899.1"/>
    </source>
</evidence>
<dbReference type="PANTHER" id="PTHR30203:SF25">
    <property type="entry name" value="OUTER MEMBRANE PROTEIN-RELATED"/>
    <property type="match status" value="1"/>
</dbReference>
<dbReference type="GO" id="GO:0015562">
    <property type="term" value="F:efflux transmembrane transporter activity"/>
    <property type="evidence" value="ECO:0007669"/>
    <property type="project" value="InterPro"/>
</dbReference>
<keyword evidence="4" id="KW-1185">Reference proteome</keyword>
<evidence type="ECO:0000313" key="4">
    <source>
        <dbReference type="Proteomes" id="UP000028824"/>
    </source>
</evidence>
<proteinExistence type="inferred from homology"/>
<dbReference type="eggNOG" id="COG1538">
    <property type="taxonomic scope" value="Bacteria"/>
</dbReference>
<comment type="caution">
    <text evidence="3">The sequence shown here is derived from an EMBL/GenBank/DDBJ whole genome shotgun (WGS) entry which is preliminary data.</text>
</comment>
<dbReference type="STRING" id="1105367.CG50_11890"/>
<keyword evidence="2" id="KW-0472">Membrane</keyword>
<dbReference type="Pfam" id="PF02321">
    <property type="entry name" value="OEP"/>
    <property type="match status" value="2"/>
</dbReference>
<name>A0A086Y3P9_9RHOB</name>
<dbReference type="PANTHER" id="PTHR30203">
    <property type="entry name" value="OUTER MEMBRANE CATION EFFLUX PROTEIN"/>
    <property type="match status" value="1"/>
</dbReference>
<dbReference type="Proteomes" id="UP000028824">
    <property type="component" value="Unassembled WGS sequence"/>
</dbReference>
<dbReference type="SUPFAM" id="SSF56954">
    <property type="entry name" value="Outer membrane efflux proteins (OEP)"/>
    <property type="match status" value="1"/>
</dbReference>
<evidence type="ECO:0000256" key="2">
    <source>
        <dbReference type="RuleBase" id="RU362097"/>
    </source>
</evidence>
<keyword evidence="2" id="KW-0449">Lipoprotein</keyword>
<dbReference type="RefSeq" id="WP_036635375.1">
    <property type="nucleotide sequence ID" value="NZ_JAYRGJ010000002.1"/>
</dbReference>
<keyword evidence="2" id="KW-0564">Palmitate</keyword>
<reference evidence="3 4" key="1">
    <citation type="submission" date="2014-03" db="EMBL/GenBank/DDBJ databases">
        <title>Genome of Paenirhodobacter enshiensis DW2-9.</title>
        <authorList>
            <person name="Wang D."/>
            <person name="Wang G."/>
        </authorList>
    </citation>
    <scope>NUCLEOTIDE SEQUENCE [LARGE SCALE GENOMIC DNA]</scope>
    <source>
        <strain evidence="3 4">DW2-9</strain>
    </source>
</reference>
<keyword evidence="2" id="KW-0812">Transmembrane</keyword>
<dbReference type="GO" id="GO:0005886">
    <property type="term" value="C:plasma membrane"/>
    <property type="evidence" value="ECO:0007669"/>
    <property type="project" value="UniProtKB-SubCell"/>
</dbReference>
<dbReference type="AlphaFoldDB" id="A0A086Y3P9"/>
<keyword evidence="2" id="KW-0732">Signal</keyword>
<keyword evidence="2" id="KW-1134">Transmembrane beta strand</keyword>